<dbReference type="InterPro" id="IPR015890">
    <property type="entry name" value="Chorismate_C"/>
</dbReference>
<dbReference type="SUPFAM" id="SSF56322">
    <property type="entry name" value="ADC synthase"/>
    <property type="match status" value="1"/>
</dbReference>
<evidence type="ECO:0000313" key="2">
    <source>
        <dbReference type="EMBL" id="KWA59335.1"/>
    </source>
</evidence>
<feature type="domain" description="Chorismate-utilising enzyme C-terminal" evidence="1">
    <location>
        <begin position="215"/>
        <end position="469"/>
    </location>
</feature>
<dbReference type="Proteomes" id="UP000068603">
    <property type="component" value="Unassembled WGS sequence"/>
</dbReference>
<dbReference type="EMBL" id="QTPM01000036">
    <property type="protein sequence ID" value="RQY87438.1"/>
    <property type="molecule type" value="Genomic_DNA"/>
</dbReference>
<dbReference type="InterPro" id="IPR005801">
    <property type="entry name" value="ADC_synthase"/>
</dbReference>
<dbReference type="EMBL" id="LPHB01000055">
    <property type="protein sequence ID" value="KWA59335.1"/>
    <property type="molecule type" value="Genomic_DNA"/>
</dbReference>
<evidence type="ECO:0000313" key="3">
    <source>
        <dbReference type="EMBL" id="RQY87438.1"/>
    </source>
</evidence>
<comment type="caution">
    <text evidence="2">The sequence shown here is derived from an EMBL/GenBank/DDBJ whole genome shotgun (WGS) entry which is preliminary data.</text>
</comment>
<evidence type="ECO:0000313" key="4">
    <source>
        <dbReference type="Proteomes" id="UP000068603"/>
    </source>
</evidence>
<dbReference type="RefSeq" id="WP_060149104.1">
    <property type="nucleotide sequence ID" value="NZ_LPGD01000044.1"/>
</dbReference>
<dbReference type="Pfam" id="PF00425">
    <property type="entry name" value="Chorismate_bind"/>
    <property type="match status" value="1"/>
</dbReference>
<proteinExistence type="predicted"/>
<dbReference type="PRINTS" id="PR00095">
    <property type="entry name" value="ANTSNTHASEI"/>
</dbReference>
<sequence length="482" mass="52579">MNVECEFATGSDQAAFDRFPLPAAVAGRALKPFAIRLAHCLAALRENDAREFLCVFSRETARGPETIVAIGSALEIDARRDGDAIHLALREGGRVLSSLRFAIERRREFHQQVFDRLSMLVRQTGRHLGEATLLGGWQCATHPDALAQPARFTVPRIAIELSDAGGCVVAMATDTGAKAAATAALAGALSMGDDDAPASGWRVRERTNVPDAPTYVDSLVAMLGELSGDARDKVVIGREVRLAIDGDVCPLALLESVARQQSNRYEYMFRWDDGDAWIGISPETLVRVSGGEVCVEPLAGTRKGSSAVDRHSRYRDELLSDAKEIEEHETAARMFEDELGRVCVPGTLTVDHARDVLDLGYVQHLRSRMTGRLRADTDVFGVLAVVYPPATIWGKPVDLCGERLRRFEHIERGFFAGGLGLFRPAVGDADFALAIRSARVTGREIRVYAGSGIVKGSDPYREWLETGNKMRPFLANAAFDSI</sequence>
<gene>
    <name evidence="3" type="ORF">DF017_24880</name>
    <name evidence="2" type="ORF">WT44_00875</name>
</gene>
<protein>
    <recommendedName>
        <fullName evidence="1">Chorismate-utilising enzyme C-terminal domain-containing protein</fullName>
    </recommendedName>
</protein>
<evidence type="ECO:0000259" key="1">
    <source>
        <dbReference type="Pfam" id="PF00425"/>
    </source>
</evidence>
<dbReference type="PANTHER" id="PTHR42839:SF2">
    <property type="entry name" value="ISOCHORISMATE SYNTHASE ENTC"/>
    <property type="match status" value="1"/>
</dbReference>
<keyword evidence="5" id="KW-1185">Reference proteome</keyword>
<reference evidence="2 4" key="1">
    <citation type="submission" date="2015-11" db="EMBL/GenBank/DDBJ databases">
        <title>Expanding the genomic diversity of Burkholderia species for the development of highly accurate diagnostics.</title>
        <authorList>
            <person name="Sahl J."/>
            <person name="Keim P."/>
            <person name="Wagner D."/>
        </authorList>
    </citation>
    <scope>NUCLEOTIDE SEQUENCE [LARGE SCALE GENOMIC DNA]</scope>
    <source>
        <strain evidence="2 4">MSMB1960WGS</strain>
    </source>
</reference>
<name>A0A108IFC4_9BURK</name>
<evidence type="ECO:0000313" key="5">
    <source>
        <dbReference type="Proteomes" id="UP000281098"/>
    </source>
</evidence>
<reference evidence="3 5" key="2">
    <citation type="submission" date="2018-08" db="EMBL/GenBank/DDBJ databases">
        <title>Comparative analysis of Burkholderia isolates from Puerto Rico.</title>
        <authorList>
            <person name="Hall C."/>
            <person name="Sahl J."/>
            <person name="Wagner D."/>
        </authorList>
    </citation>
    <scope>NUCLEOTIDE SEQUENCE [LARGE SCALE GENOMIC DNA]</scope>
    <source>
        <strain evidence="3 5">Bp8966</strain>
    </source>
</reference>
<dbReference type="InterPro" id="IPR019999">
    <property type="entry name" value="Anth_synth_I-like"/>
</dbReference>
<dbReference type="AlphaFoldDB" id="A0A108IFC4"/>
<dbReference type="Proteomes" id="UP000281098">
    <property type="component" value="Unassembled WGS sequence"/>
</dbReference>
<organism evidence="2">
    <name type="scientific">Burkholderia stagnalis</name>
    <dbReference type="NCBI Taxonomy" id="1503054"/>
    <lineage>
        <taxon>Bacteria</taxon>
        <taxon>Pseudomonadati</taxon>
        <taxon>Pseudomonadota</taxon>
        <taxon>Betaproteobacteria</taxon>
        <taxon>Burkholderiales</taxon>
        <taxon>Burkholderiaceae</taxon>
        <taxon>Burkholderia</taxon>
        <taxon>Burkholderia cepacia complex</taxon>
    </lineage>
</organism>
<dbReference type="Gene3D" id="3.60.120.10">
    <property type="entry name" value="Anthranilate synthase"/>
    <property type="match status" value="1"/>
</dbReference>
<dbReference type="PANTHER" id="PTHR42839">
    <property type="entry name" value="ISOCHORISMATE SYNTHASE ENTC"/>
    <property type="match status" value="1"/>
</dbReference>
<accession>A0A108IFC4</accession>